<dbReference type="InterPro" id="IPR017441">
    <property type="entry name" value="Protein_kinase_ATP_BS"/>
</dbReference>
<evidence type="ECO:0000313" key="11">
    <source>
        <dbReference type="EMBL" id="AGA31105.1"/>
    </source>
</evidence>
<accession>L0DQE5</accession>
<keyword evidence="5 11" id="KW-0418">Kinase</keyword>
<dbReference type="STRING" id="886293.Sinac_7050"/>
<sequence length="1138" mass="125172">MKGCPEGERFVLLLQERLDSAEQAFIVGHVETCPRCQDHLEALTAGSLTRFESEKQGSRKEPYSTEKEEKGGSGLPALRRRPDWPSLPAGARRSPTPGFSRITGSPWPSVPDFDILEELGRGGMGIVYKARQRSLNRLVALKMIRDGGRARPRDLARFRIEAKAVARLRHANILQIYEIGDEDGLPFVALELLEGGSLEVRMAGTPQPGFRAAETLSILARAIHAAHEAGIIHRDLKPSNVLFTCDGIPKITDFGLAKRLEEDDGHTESGQVMGSPSYISPEQARGRNREVGPTADVYSLGAILYQMLTGRPPFRGTTPVETVMQVIHEEPVPPSRLLSKVPRDLETICLKALDKEPRRRYASANDLADDLGRYLAGEPIRARPTPLWERGLKWTKRRPTTAILVALGVSSVVGLGGSGLHYERNLRQHARDIAAARLTGVYALNDAGKAIARGDLNGAKDTLVKLSTRIEREPRLADLGVQAAGLLDQIGRGLAGREAREDAAARFARFLRLRDEAIIRDVHFTGLDLPDDPKATRQAVRAALAVFEPQGQAGSGLLASLPDTLTTQERDDVARGTHELLLVLAEAVSRPAAGEDPGEQAREALGILDAAAQVHPLPSPAYHLRRAACLARAGDEAGASRQRVEAERLEPANAFDHFLLGREWSKRGSLTRAKRHFDAALRLQPDHFWALCLSAICELNGSPQRPEVAKAALRDCLARHPDFAWLYLLRGFACGQIATAETNQAQAEQSFEDAEADFRKALELGSGQELRYALRVNRGLVRFKRDRPREAATDLREAIAIDPTRFNAYVTLAHLDREQGRPEEAAALLDRAIELKPDLAPLYRTRALWKIESKDRDAALHDLDEALRREPPRSPEAAGDHALRGHLLCTAGRHQEALNACDAALEIDPEDAEAHRWRVAALLELKRYDDVLHSCDGYLANGKASAELLEIRGLAKAHRKDYAGSIADYTRALALKPDRATLHAHRGWAHLISEAPKLALLDFEEAVRLDPGSGDAFSGRGSALVLLGQHRSAVADAEEALRHGEPTPRMYYNAARTYAQASAVAAAHVGERGRDALDVSFRYQDRSLELLGDALGRIPDGQRDGFWREVIHADEALRAIRRRPRFSELSARFAPTPP</sequence>
<dbReference type="SMART" id="SM00220">
    <property type="entry name" value="S_TKc"/>
    <property type="match status" value="1"/>
</dbReference>
<dbReference type="KEGG" id="saci:Sinac_7050"/>
<dbReference type="Gene3D" id="3.30.200.20">
    <property type="entry name" value="Phosphorylase Kinase, domain 1"/>
    <property type="match status" value="1"/>
</dbReference>
<evidence type="ECO:0000256" key="4">
    <source>
        <dbReference type="ARBA" id="ARBA00022741"/>
    </source>
</evidence>
<proteinExistence type="predicted"/>
<dbReference type="InterPro" id="IPR011009">
    <property type="entry name" value="Kinase-like_dom_sf"/>
</dbReference>
<feature type="domain" description="Protein kinase" evidence="10">
    <location>
        <begin position="113"/>
        <end position="375"/>
    </location>
</feature>
<keyword evidence="3" id="KW-0808">Transferase</keyword>
<feature type="compositionally biased region" description="Basic and acidic residues" evidence="9">
    <location>
        <begin position="51"/>
        <end position="71"/>
    </location>
</feature>
<feature type="region of interest" description="Disordered" evidence="9">
    <location>
        <begin position="47"/>
        <end position="105"/>
    </location>
</feature>
<dbReference type="PROSITE" id="PS00108">
    <property type="entry name" value="PROTEIN_KINASE_ST"/>
    <property type="match status" value="1"/>
</dbReference>
<evidence type="ECO:0000256" key="9">
    <source>
        <dbReference type="SAM" id="MobiDB-lite"/>
    </source>
</evidence>
<evidence type="ECO:0000256" key="5">
    <source>
        <dbReference type="ARBA" id="ARBA00022777"/>
    </source>
</evidence>
<dbReference type="EC" id="2.7.11.1" evidence="1"/>
<dbReference type="SMART" id="SM00028">
    <property type="entry name" value="TPR"/>
    <property type="match status" value="9"/>
</dbReference>
<gene>
    <name evidence="11" type="ordered locus">Sinac_7050</name>
</gene>
<dbReference type="eggNOG" id="COG0515">
    <property type="taxonomic scope" value="Bacteria"/>
</dbReference>
<dbReference type="EMBL" id="CP003364">
    <property type="protein sequence ID" value="AGA31105.1"/>
    <property type="molecule type" value="Genomic_DNA"/>
</dbReference>
<feature type="repeat" description="TPR" evidence="7">
    <location>
        <begin position="878"/>
        <end position="911"/>
    </location>
</feature>
<feature type="repeat" description="TPR" evidence="7">
    <location>
        <begin position="654"/>
        <end position="687"/>
    </location>
</feature>
<dbReference type="SUPFAM" id="SSF48452">
    <property type="entry name" value="TPR-like"/>
    <property type="match status" value="2"/>
</dbReference>
<name>L0DQE5_SINAD</name>
<dbReference type="PROSITE" id="PS50005">
    <property type="entry name" value="TPR"/>
    <property type="match status" value="4"/>
</dbReference>
<reference evidence="11 12" key="1">
    <citation type="submission" date="2012-02" db="EMBL/GenBank/DDBJ databases">
        <title>Complete sequence of chromosome of Singulisphaera acidiphila DSM 18658.</title>
        <authorList>
            <consortium name="US DOE Joint Genome Institute (JGI-PGF)"/>
            <person name="Lucas S."/>
            <person name="Copeland A."/>
            <person name="Lapidus A."/>
            <person name="Glavina del Rio T."/>
            <person name="Dalin E."/>
            <person name="Tice H."/>
            <person name="Bruce D."/>
            <person name="Goodwin L."/>
            <person name="Pitluck S."/>
            <person name="Peters L."/>
            <person name="Ovchinnikova G."/>
            <person name="Chertkov O."/>
            <person name="Kyrpides N."/>
            <person name="Mavromatis K."/>
            <person name="Ivanova N."/>
            <person name="Brettin T."/>
            <person name="Detter J.C."/>
            <person name="Han C."/>
            <person name="Larimer F."/>
            <person name="Land M."/>
            <person name="Hauser L."/>
            <person name="Markowitz V."/>
            <person name="Cheng J.-F."/>
            <person name="Hugenholtz P."/>
            <person name="Woyke T."/>
            <person name="Wu D."/>
            <person name="Tindall B."/>
            <person name="Pomrenke H."/>
            <person name="Brambilla E."/>
            <person name="Klenk H.-P."/>
            <person name="Eisen J.A."/>
        </authorList>
    </citation>
    <scope>NUCLEOTIDE SEQUENCE [LARGE SCALE GENOMIC DNA]</scope>
    <source>
        <strain evidence="12">ATCC BAA-1392 / DSM 18658 / VKM B-2454 / MOB10</strain>
    </source>
</reference>
<feature type="region of interest" description="Disordered" evidence="9">
    <location>
        <begin position="263"/>
        <end position="289"/>
    </location>
</feature>
<dbReference type="PROSITE" id="PS00107">
    <property type="entry name" value="PROTEIN_KINASE_ATP"/>
    <property type="match status" value="1"/>
</dbReference>
<dbReference type="AlphaFoldDB" id="L0DQE5"/>
<feature type="compositionally biased region" description="Polar residues" evidence="9">
    <location>
        <begin position="268"/>
        <end position="280"/>
    </location>
</feature>
<dbReference type="GO" id="GO:0005524">
    <property type="term" value="F:ATP binding"/>
    <property type="evidence" value="ECO:0007669"/>
    <property type="project" value="UniProtKB-UniRule"/>
</dbReference>
<dbReference type="InterPro" id="IPR008271">
    <property type="entry name" value="Ser/Thr_kinase_AS"/>
</dbReference>
<evidence type="ECO:0000313" key="12">
    <source>
        <dbReference type="Proteomes" id="UP000010798"/>
    </source>
</evidence>
<dbReference type="InterPro" id="IPR000719">
    <property type="entry name" value="Prot_kinase_dom"/>
</dbReference>
<keyword evidence="12" id="KW-1185">Reference proteome</keyword>
<evidence type="ECO:0000256" key="8">
    <source>
        <dbReference type="PROSITE-ProRule" id="PRU10141"/>
    </source>
</evidence>
<feature type="repeat" description="TPR" evidence="7">
    <location>
        <begin position="946"/>
        <end position="979"/>
    </location>
</feature>
<dbReference type="PANTHER" id="PTHR43289">
    <property type="entry name" value="MITOGEN-ACTIVATED PROTEIN KINASE KINASE KINASE 20-RELATED"/>
    <property type="match status" value="1"/>
</dbReference>
<keyword evidence="2" id="KW-0723">Serine/threonine-protein kinase</keyword>
<dbReference type="Gene3D" id="1.10.510.10">
    <property type="entry name" value="Transferase(Phosphotransferase) domain 1"/>
    <property type="match status" value="1"/>
</dbReference>
<dbReference type="CDD" id="cd14014">
    <property type="entry name" value="STKc_PknB_like"/>
    <property type="match status" value="1"/>
</dbReference>
<keyword evidence="7" id="KW-0802">TPR repeat</keyword>
<dbReference type="Proteomes" id="UP000010798">
    <property type="component" value="Chromosome"/>
</dbReference>
<keyword evidence="6 8" id="KW-0067">ATP-binding</keyword>
<dbReference type="InterPro" id="IPR019734">
    <property type="entry name" value="TPR_rpt"/>
</dbReference>
<feature type="repeat" description="TPR" evidence="7">
    <location>
        <begin position="806"/>
        <end position="839"/>
    </location>
</feature>
<dbReference type="PROSITE" id="PS50011">
    <property type="entry name" value="PROTEIN_KINASE_DOM"/>
    <property type="match status" value="1"/>
</dbReference>
<dbReference type="SUPFAM" id="SSF56112">
    <property type="entry name" value="Protein kinase-like (PK-like)"/>
    <property type="match status" value="1"/>
</dbReference>
<dbReference type="RefSeq" id="WP_015250177.1">
    <property type="nucleotide sequence ID" value="NC_019892.1"/>
</dbReference>
<organism evidence="11 12">
    <name type="scientific">Singulisphaera acidiphila (strain ATCC BAA-1392 / DSM 18658 / VKM B-2454 / MOB10)</name>
    <dbReference type="NCBI Taxonomy" id="886293"/>
    <lineage>
        <taxon>Bacteria</taxon>
        <taxon>Pseudomonadati</taxon>
        <taxon>Planctomycetota</taxon>
        <taxon>Planctomycetia</taxon>
        <taxon>Isosphaerales</taxon>
        <taxon>Isosphaeraceae</taxon>
        <taxon>Singulisphaera</taxon>
    </lineage>
</organism>
<evidence type="ECO:0000256" key="6">
    <source>
        <dbReference type="ARBA" id="ARBA00022840"/>
    </source>
</evidence>
<evidence type="ECO:0000256" key="2">
    <source>
        <dbReference type="ARBA" id="ARBA00022527"/>
    </source>
</evidence>
<dbReference type="PANTHER" id="PTHR43289:SF6">
    <property type="entry name" value="SERINE_THREONINE-PROTEIN KINASE NEKL-3"/>
    <property type="match status" value="1"/>
</dbReference>
<protein>
    <recommendedName>
        <fullName evidence="1">non-specific serine/threonine protein kinase</fullName>
        <ecNumber evidence="1">2.7.11.1</ecNumber>
    </recommendedName>
</protein>
<dbReference type="FunFam" id="1.10.510.10:FF:000021">
    <property type="entry name" value="Serine/threonine protein kinase"/>
    <property type="match status" value="1"/>
</dbReference>
<dbReference type="Gene3D" id="1.25.40.10">
    <property type="entry name" value="Tetratricopeptide repeat domain"/>
    <property type="match status" value="4"/>
</dbReference>
<evidence type="ECO:0000256" key="3">
    <source>
        <dbReference type="ARBA" id="ARBA00022679"/>
    </source>
</evidence>
<dbReference type="eggNOG" id="COG0457">
    <property type="taxonomic scope" value="Bacteria"/>
</dbReference>
<dbReference type="Pfam" id="PF13432">
    <property type="entry name" value="TPR_16"/>
    <property type="match status" value="2"/>
</dbReference>
<dbReference type="InterPro" id="IPR011990">
    <property type="entry name" value="TPR-like_helical_dom_sf"/>
</dbReference>
<evidence type="ECO:0000256" key="1">
    <source>
        <dbReference type="ARBA" id="ARBA00012513"/>
    </source>
</evidence>
<dbReference type="Pfam" id="PF14559">
    <property type="entry name" value="TPR_19"/>
    <property type="match status" value="1"/>
</dbReference>
<dbReference type="HOGENOM" id="CLU_260415_0_0_0"/>
<feature type="binding site" evidence="8">
    <location>
        <position position="142"/>
    </location>
    <ligand>
        <name>ATP</name>
        <dbReference type="ChEBI" id="CHEBI:30616"/>
    </ligand>
</feature>
<evidence type="ECO:0000256" key="7">
    <source>
        <dbReference type="PROSITE-ProRule" id="PRU00339"/>
    </source>
</evidence>
<evidence type="ECO:0000259" key="10">
    <source>
        <dbReference type="PROSITE" id="PS50011"/>
    </source>
</evidence>
<dbReference type="GO" id="GO:0004674">
    <property type="term" value="F:protein serine/threonine kinase activity"/>
    <property type="evidence" value="ECO:0007669"/>
    <property type="project" value="UniProtKB-KW"/>
</dbReference>
<keyword evidence="4 8" id="KW-0547">Nucleotide-binding</keyword>
<dbReference type="Pfam" id="PF00069">
    <property type="entry name" value="Pkinase"/>
    <property type="match status" value="1"/>
</dbReference>